<evidence type="ECO:0000313" key="3">
    <source>
        <dbReference type="EMBL" id="PZA12338.1"/>
    </source>
</evidence>
<feature type="coiled-coil region" evidence="1">
    <location>
        <begin position="85"/>
        <end position="112"/>
    </location>
</feature>
<sequence length="354" mass="38967">MASRIADEREQRRGLILGLSLAEVLLLLLFLLLLLLAYKVQQSQNRAKEAEQREAQLSAALAELKPLQQALVLGGAPDVASVQLLIARLQSVQKLERELAAARDENAELAKQSSLIKTLGLLADEKRLSIENTMKRAAEIEPNDPPAVLKRAMEVLDRLGASTVPEQVKPLSQMVTGAEADRKIAELEANNDRLTRERNNLMRSGNGLTYPSCWTTSAGQTEYIFDVTLTDGGLRVKDATPARAHDAAWAMVASFPRAAEINENNFISSTKGLFEWSKQQSCRFYTIIRDATGPTNKARYKKLRRMVEGNFYPFIAEPAKLPAQNVSAPPPPAPASSSAPVELFPWLSNPSESH</sequence>
<accession>A0A323UX80</accession>
<evidence type="ECO:0000256" key="2">
    <source>
        <dbReference type="SAM" id="Phobius"/>
    </source>
</evidence>
<proteinExistence type="predicted"/>
<dbReference type="Proteomes" id="UP000248134">
    <property type="component" value="Unassembled WGS sequence"/>
</dbReference>
<feature type="transmembrane region" description="Helical" evidence="2">
    <location>
        <begin position="14"/>
        <end position="38"/>
    </location>
</feature>
<dbReference type="RefSeq" id="WP_110785850.1">
    <property type="nucleotide sequence ID" value="NZ_QKQS01000013.1"/>
</dbReference>
<keyword evidence="1" id="KW-0175">Coiled coil</keyword>
<evidence type="ECO:0000256" key="1">
    <source>
        <dbReference type="SAM" id="Coils"/>
    </source>
</evidence>
<keyword evidence="2" id="KW-1133">Transmembrane helix</keyword>
<evidence type="ECO:0000313" key="4">
    <source>
        <dbReference type="Proteomes" id="UP000248134"/>
    </source>
</evidence>
<name>A0A323UX80_RHOPL</name>
<comment type="caution">
    <text evidence="3">The sequence shown here is derived from an EMBL/GenBank/DDBJ whole genome shotgun (WGS) entry which is preliminary data.</text>
</comment>
<feature type="coiled-coil region" evidence="1">
    <location>
        <begin position="177"/>
        <end position="204"/>
    </location>
</feature>
<dbReference type="AlphaFoldDB" id="A0A323UX80"/>
<dbReference type="EMBL" id="QKQS01000013">
    <property type="protein sequence ID" value="PZA12338.1"/>
    <property type="molecule type" value="Genomic_DNA"/>
</dbReference>
<keyword evidence="2" id="KW-0472">Membrane</keyword>
<dbReference type="OrthoDB" id="8482076at2"/>
<gene>
    <name evidence="3" type="ORF">DNX69_10130</name>
</gene>
<keyword evidence="2" id="KW-0812">Transmembrane</keyword>
<reference evidence="3 4" key="1">
    <citation type="submission" date="2018-06" db="EMBL/GenBank/DDBJ databases">
        <title>Draft Whole-Genome Sequence of the purple photosynthetic bacterium Rhodospeudomonas palustris XCP.</title>
        <authorList>
            <person name="Rayyan A."/>
            <person name="Meyer T.E."/>
            <person name="Kyndt J.A."/>
        </authorList>
    </citation>
    <scope>NUCLEOTIDE SEQUENCE [LARGE SCALE GENOMIC DNA]</scope>
    <source>
        <strain evidence="3 4">XCP</strain>
    </source>
</reference>
<protein>
    <submittedName>
        <fullName evidence="3">Uncharacterized protein</fullName>
    </submittedName>
</protein>
<organism evidence="3 4">
    <name type="scientific">Rhodopseudomonas palustris</name>
    <dbReference type="NCBI Taxonomy" id="1076"/>
    <lineage>
        <taxon>Bacteria</taxon>
        <taxon>Pseudomonadati</taxon>
        <taxon>Pseudomonadota</taxon>
        <taxon>Alphaproteobacteria</taxon>
        <taxon>Hyphomicrobiales</taxon>
        <taxon>Nitrobacteraceae</taxon>
        <taxon>Rhodopseudomonas</taxon>
    </lineage>
</organism>